<dbReference type="GeneTree" id="ENSGT00390000012352"/>
<reference evidence="2" key="4">
    <citation type="submission" date="2025-09" db="UniProtKB">
        <authorList>
            <consortium name="Ensembl"/>
        </authorList>
    </citation>
    <scope>IDENTIFICATION</scope>
    <source>
        <strain evidence="2">C57BL/6J</strain>
    </source>
</reference>
<keyword evidence="4" id="KW-1185">Reference proteome</keyword>
<gene>
    <name evidence="2 3" type="primary">Thy1</name>
</gene>
<accession>A0A1L1ST40</accession>
<reference evidence="2 4" key="1">
    <citation type="journal article" date="2009" name="PLoS Biol.">
        <title>Lineage-specific biology revealed by a finished genome assembly of the mouse.</title>
        <authorList>
            <consortium name="Mouse Genome Sequencing Consortium"/>
            <person name="Church D.M."/>
            <person name="Goodstadt L."/>
            <person name="Hillier L.W."/>
            <person name="Zody M.C."/>
            <person name="Goldstein S."/>
            <person name="She X."/>
            <person name="Bult C.J."/>
            <person name="Agarwala R."/>
            <person name="Cherry J.L."/>
            <person name="DiCuccio M."/>
            <person name="Hlavina W."/>
            <person name="Kapustin Y."/>
            <person name="Meric P."/>
            <person name="Maglott D."/>
            <person name="Birtle Z."/>
            <person name="Marques A.C."/>
            <person name="Graves T."/>
            <person name="Zhou S."/>
            <person name="Teague B."/>
            <person name="Potamousis K."/>
            <person name="Churas C."/>
            <person name="Place M."/>
            <person name="Herschleb J."/>
            <person name="Runnheim R."/>
            <person name="Forrest D."/>
            <person name="Amos-Landgraf J."/>
            <person name="Schwartz D.C."/>
            <person name="Cheng Z."/>
            <person name="Lindblad-Toh K."/>
            <person name="Eichler E.E."/>
            <person name="Ponting C.P."/>
        </authorList>
    </citation>
    <scope>NUCLEOTIDE SEQUENCE [LARGE SCALE GENOMIC DNA]</scope>
    <source>
        <strain evidence="2 4">C57BL/6J</strain>
    </source>
</reference>
<name>A0A1L1ST40_MOUSE</name>
<evidence type="ECO:0000313" key="4">
    <source>
        <dbReference type="Proteomes" id="UP000000589"/>
    </source>
</evidence>
<reference evidence="2 4" key="2">
    <citation type="journal article" date="2011" name="PLoS Biol.">
        <title>Modernizing reference genome assemblies.</title>
        <authorList>
            <person name="Church D.M."/>
            <person name="Schneider V.A."/>
            <person name="Graves T."/>
            <person name="Auger K."/>
            <person name="Cunningham F."/>
            <person name="Bouk N."/>
            <person name="Chen H.C."/>
            <person name="Agarwala R."/>
            <person name="McLaren W.M."/>
            <person name="Ritchie G.R."/>
            <person name="Albracht D."/>
            <person name="Kremitzki M."/>
            <person name="Rock S."/>
            <person name="Kotkiewicz H."/>
            <person name="Kremitzki C."/>
            <person name="Wollam A."/>
            <person name="Trani L."/>
            <person name="Fulton L."/>
            <person name="Fulton R."/>
            <person name="Matthews L."/>
            <person name="Whitehead S."/>
            <person name="Chow W."/>
            <person name="Torrance J."/>
            <person name="Dunn M."/>
            <person name="Harden G."/>
            <person name="Threadgold G."/>
            <person name="Wood J."/>
            <person name="Collins J."/>
            <person name="Heath P."/>
            <person name="Griffiths G."/>
            <person name="Pelan S."/>
            <person name="Grafham D."/>
            <person name="Eichler E.E."/>
            <person name="Weinstock G."/>
            <person name="Mardis E.R."/>
            <person name="Wilson R.K."/>
            <person name="Howe K."/>
            <person name="Flicek P."/>
            <person name="Hubbard T."/>
        </authorList>
    </citation>
    <scope>NUCLEOTIDE SEQUENCE [LARGE SCALE GENOMIC DNA]</scope>
    <source>
        <strain evidence="2 4">C57BL/6J</strain>
    </source>
</reference>
<dbReference type="MGI" id="MGI:98747">
    <property type="gene designation" value="Thy1"/>
</dbReference>
<dbReference type="Bgee" id="ENSMUSG00000032011">
    <property type="expression patterns" value="Expressed in thymus and 226 other cell types or tissues"/>
</dbReference>
<dbReference type="Ensembl" id="ENSMUST00000215156.2">
    <property type="protein sequence ID" value="ENSMUSP00000150177.2"/>
    <property type="gene ID" value="ENSMUSG00000032011.6"/>
</dbReference>
<dbReference type="AlphaFoldDB" id="A0A1L1ST40"/>
<evidence type="ECO:0000313" key="2">
    <source>
        <dbReference type="Ensembl" id="ENSMUSP00000150177.2"/>
    </source>
</evidence>
<dbReference type="VEuPathDB" id="HostDB:ENSMUSG00000032011"/>
<dbReference type="Antibodypedia" id="671">
    <property type="antibodies" value="2215 antibodies from 50 providers"/>
</dbReference>
<feature type="compositionally biased region" description="Pro residues" evidence="1">
    <location>
        <begin position="28"/>
        <end position="37"/>
    </location>
</feature>
<dbReference type="AGR" id="MGI:98747"/>
<dbReference type="ExpressionAtlas" id="A0A1L1ST40">
    <property type="expression patterns" value="baseline and differential"/>
</dbReference>
<feature type="region of interest" description="Disordered" evidence="1">
    <location>
        <begin position="13"/>
        <end position="37"/>
    </location>
</feature>
<proteinExistence type="predicted"/>
<dbReference type="Proteomes" id="UP000000589">
    <property type="component" value="Chromosome 9"/>
</dbReference>
<sequence>MNPAISVALLLSGVPRAEGDQPDSLPGEPKPSPGLPP</sequence>
<protein>
    <submittedName>
        <fullName evidence="2">Thymus cell antigen 1, theta</fullName>
    </submittedName>
</protein>
<evidence type="ECO:0000256" key="1">
    <source>
        <dbReference type="SAM" id="MobiDB-lite"/>
    </source>
</evidence>
<organism evidence="2 4">
    <name type="scientific">Mus musculus</name>
    <name type="common">Mouse</name>
    <dbReference type="NCBI Taxonomy" id="10090"/>
    <lineage>
        <taxon>Eukaryota</taxon>
        <taxon>Metazoa</taxon>
        <taxon>Chordata</taxon>
        <taxon>Craniata</taxon>
        <taxon>Vertebrata</taxon>
        <taxon>Euteleostomi</taxon>
        <taxon>Mammalia</taxon>
        <taxon>Eutheria</taxon>
        <taxon>Euarchontoglires</taxon>
        <taxon>Glires</taxon>
        <taxon>Rodentia</taxon>
        <taxon>Myomorpha</taxon>
        <taxon>Muroidea</taxon>
        <taxon>Muridae</taxon>
        <taxon>Murinae</taxon>
        <taxon>Mus</taxon>
        <taxon>Mus</taxon>
    </lineage>
</organism>
<reference evidence="2" key="3">
    <citation type="submission" date="2025-08" db="UniProtKB">
        <authorList>
            <consortium name="Ensembl"/>
        </authorList>
    </citation>
    <scope>IDENTIFICATION</scope>
    <source>
        <strain evidence="2">C57BL/6J</strain>
    </source>
</reference>
<evidence type="ECO:0000313" key="3">
    <source>
        <dbReference type="MGI" id="MGI:98747"/>
    </source>
</evidence>